<dbReference type="InterPro" id="IPR011009">
    <property type="entry name" value="Kinase-like_dom_sf"/>
</dbReference>
<feature type="coiled-coil region" evidence="5">
    <location>
        <begin position="1477"/>
        <end position="1522"/>
    </location>
</feature>
<dbReference type="CDD" id="cd00167">
    <property type="entry name" value="SANT"/>
    <property type="match status" value="1"/>
</dbReference>
<evidence type="ECO:0000313" key="13">
    <source>
        <dbReference type="EMBL" id="KAG1541908.1"/>
    </source>
</evidence>
<dbReference type="Gene3D" id="1.10.10.10">
    <property type="entry name" value="Winged helix-like DNA-binding domain superfamily/Winged helix DNA-binding domain"/>
    <property type="match status" value="1"/>
</dbReference>
<dbReference type="InterPro" id="IPR001005">
    <property type="entry name" value="SANT/Myb"/>
</dbReference>
<dbReference type="SUPFAM" id="SSF56112">
    <property type="entry name" value="Protein kinase-like (PK-like)"/>
    <property type="match status" value="1"/>
</dbReference>
<dbReference type="PROSITE" id="PS50011">
    <property type="entry name" value="PROTEIN_KINASE_DOM"/>
    <property type="match status" value="1"/>
</dbReference>
<feature type="compositionally biased region" description="Polar residues" evidence="6">
    <location>
        <begin position="939"/>
        <end position="957"/>
    </location>
</feature>
<dbReference type="SMART" id="SM01162">
    <property type="entry name" value="DUF1771"/>
    <property type="match status" value="1"/>
</dbReference>
<dbReference type="GO" id="GO:0004672">
    <property type="term" value="F:protein kinase activity"/>
    <property type="evidence" value="ECO:0007669"/>
    <property type="project" value="InterPro"/>
</dbReference>
<dbReference type="Proteomes" id="UP000717996">
    <property type="component" value="Unassembled WGS sequence"/>
</dbReference>
<evidence type="ECO:0000259" key="11">
    <source>
        <dbReference type="PROSITE" id="PS51293"/>
    </source>
</evidence>
<evidence type="ECO:0000259" key="7">
    <source>
        <dbReference type="PROSITE" id="PS50011"/>
    </source>
</evidence>
<dbReference type="GO" id="GO:0005524">
    <property type="term" value="F:ATP binding"/>
    <property type="evidence" value="ECO:0007669"/>
    <property type="project" value="InterPro"/>
</dbReference>
<dbReference type="InterPro" id="IPR000719">
    <property type="entry name" value="Prot_kinase_dom"/>
</dbReference>
<dbReference type="PROSITE" id="PS50934">
    <property type="entry name" value="SWIRM"/>
    <property type="match status" value="1"/>
</dbReference>
<evidence type="ECO:0000256" key="3">
    <source>
        <dbReference type="ARBA" id="ARBA00023163"/>
    </source>
</evidence>
<evidence type="ECO:0000259" key="8">
    <source>
        <dbReference type="PROSITE" id="PS50090"/>
    </source>
</evidence>
<dbReference type="Gene3D" id="1.10.510.10">
    <property type="entry name" value="Transferase(Phosphotransferase) domain 1"/>
    <property type="match status" value="1"/>
</dbReference>
<dbReference type="InterPro" id="IPR009057">
    <property type="entry name" value="Homeodomain-like_sf"/>
</dbReference>
<evidence type="ECO:0000259" key="12">
    <source>
        <dbReference type="PROSITE" id="PS51294"/>
    </source>
</evidence>
<dbReference type="Gene3D" id="3.30.1370.110">
    <property type="match status" value="1"/>
</dbReference>
<gene>
    <name evidence="13" type="ORF">G6F51_007603</name>
</gene>
<feature type="compositionally biased region" description="Basic and acidic residues" evidence="6">
    <location>
        <begin position="1250"/>
        <end position="1268"/>
    </location>
</feature>
<dbReference type="PANTHER" id="PTHR48014">
    <property type="entry name" value="SERINE/THREONINE-PROTEIN KINASE FRAY2"/>
    <property type="match status" value="1"/>
</dbReference>
<dbReference type="SMART" id="SM00463">
    <property type="entry name" value="SMR"/>
    <property type="match status" value="1"/>
</dbReference>
<accession>A0A9P7C9N5</accession>
<comment type="caution">
    <text evidence="13">The sequence shown here is derived from an EMBL/GenBank/DDBJ whole genome shotgun (WGS) entry which is preliminary data.</text>
</comment>
<dbReference type="InterPro" id="IPR002625">
    <property type="entry name" value="Smr_dom"/>
</dbReference>
<dbReference type="InterPro" id="IPR013899">
    <property type="entry name" value="DUF1771"/>
</dbReference>
<evidence type="ECO:0000313" key="14">
    <source>
        <dbReference type="Proteomes" id="UP000717996"/>
    </source>
</evidence>
<dbReference type="PROSITE" id="PS51294">
    <property type="entry name" value="HTH_MYB"/>
    <property type="match status" value="1"/>
</dbReference>
<dbReference type="InterPro" id="IPR017930">
    <property type="entry name" value="Myb_dom"/>
</dbReference>
<evidence type="ECO:0000256" key="4">
    <source>
        <dbReference type="ARBA" id="ARBA00023242"/>
    </source>
</evidence>
<dbReference type="Pfam" id="PF00069">
    <property type="entry name" value="Pkinase"/>
    <property type="match status" value="1"/>
</dbReference>
<feature type="region of interest" description="Disordered" evidence="6">
    <location>
        <begin position="1589"/>
        <end position="1612"/>
    </location>
</feature>
<dbReference type="InterPro" id="IPR017884">
    <property type="entry name" value="SANT_dom"/>
</dbReference>
<feature type="region of interest" description="Disordered" evidence="6">
    <location>
        <begin position="935"/>
        <end position="968"/>
    </location>
</feature>
<reference evidence="13" key="1">
    <citation type="journal article" date="2020" name="Microb. Genom.">
        <title>Genetic diversity of clinical and environmental Mucorales isolates obtained from an investigation of mucormycosis cases among solid organ transplant recipients.</title>
        <authorList>
            <person name="Nguyen M.H."/>
            <person name="Kaul D."/>
            <person name="Muto C."/>
            <person name="Cheng S.J."/>
            <person name="Richter R.A."/>
            <person name="Bruno V.M."/>
            <person name="Liu G."/>
            <person name="Beyhan S."/>
            <person name="Sundermann A.J."/>
            <person name="Mounaud S."/>
            <person name="Pasculle A.W."/>
            <person name="Nierman W.C."/>
            <person name="Driscoll E."/>
            <person name="Cumbie R."/>
            <person name="Clancy C.J."/>
            <person name="Dupont C.L."/>
        </authorList>
    </citation>
    <scope>NUCLEOTIDE SEQUENCE</scope>
    <source>
        <strain evidence="13">GL16</strain>
    </source>
</reference>
<protein>
    <submittedName>
        <fullName evidence="13">Uncharacterized protein</fullName>
    </submittedName>
</protein>
<dbReference type="InterPro" id="IPR036063">
    <property type="entry name" value="Smr_dom_sf"/>
</dbReference>
<dbReference type="Pfam" id="PF04433">
    <property type="entry name" value="SWIRM"/>
    <property type="match status" value="1"/>
</dbReference>
<dbReference type="PROSITE" id="PS50090">
    <property type="entry name" value="MYB_LIKE"/>
    <property type="match status" value="1"/>
</dbReference>
<feature type="domain" description="Protein kinase" evidence="7">
    <location>
        <begin position="514"/>
        <end position="773"/>
    </location>
</feature>
<feature type="domain" description="HTH myb-type" evidence="12">
    <location>
        <begin position="1342"/>
        <end position="1388"/>
    </location>
</feature>
<feature type="coiled-coil region" evidence="5">
    <location>
        <begin position="63"/>
        <end position="90"/>
    </location>
</feature>
<dbReference type="SUPFAM" id="SSF160443">
    <property type="entry name" value="SMR domain-like"/>
    <property type="match status" value="1"/>
</dbReference>
<dbReference type="SUPFAM" id="SSF46689">
    <property type="entry name" value="Homeodomain-like"/>
    <property type="match status" value="2"/>
</dbReference>
<feature type="domain" description="Myb-like" evidence="8">
    <location>
        <begin position="1334"/>
        <end position="1384"/>
    </location>
</feature>
<dbReference type="PROSITE" id="PS50828">
    <property type="entry name" value="SMR"/>
    <property type="match status" value="1"/>
</dbReference>
<dbReference type="InterPro" id="IPR036388">
    <property type="entry name" value="WH-like_DNA-bd_sf"/>
</dbReference>
<dbReference type="Pfam" id="PF00249">
    <property type="entry name" value="Myb_DNA-binding"/>
    <property type="match status" value="1"/>
</dbReference>
<keyword evidence="5" id="KW-0175">Coiled coil</keyword>
<sequence length="1612" mass="184993">MGILQDHQYASFNKIKENKNKNVKIWEKEETDEERLQAVFCPPLDSSLITAIWNDTYNYDASAEILSALAEEANQALDQQEKEEQKYVDESCSTSITTTTESEDENFTFLLNCFPSLSIDDLKNALQSQDHDVEKATDLLLNREFLNQDVDDDDNNRTRSTKKKKKKKKIVISGQLPHAQTSNDAYEEMAKIPFNHWKQYDEVANMIGRYFPNLTKFIITTCVQRCRGNVIASVKAIMQKAPEEKPEHEFNWASMKDLIHVKRELEAIMVDRSKLDVHRVAVGTIILLQGQDKTVDQITQAAVEHFLTFDVSQMELEARLEKMASEADSMRVKAKQRGIPVIPEYLSIHNQKTYVEDNPDECRDIAMQLIMERNELYRKAAAAYRKARNKGPEGGVAFYYSDIAREIDSKAKDWNMRAARATVRQHRLRQNDDHLLDLHGLTIAEARVVLMEGVTQWWSRSQMQSARRLIQPLRIITGVGKHSEYGESKLLPMTMKFLRSEGWLFETPNPGCIMKADECKGYGSSSVVYDAVYKPKNARVALKMIDFELFERNQIDEVRRETALMALCKHPNILKVYGSFMNGSKLYIATPYLSGGSCLDMMKSGFEDGFEEITIATILKQALEGIIYLHKNGHIHRDVKAGNLLMDNQGAVLLSDFGVSSSLTENSEIRKTFVGTPCWMAPEVMEQSGYNLKADIWSFGITAIELATGHAPFAKFPPMKVLMMTLNQSPPTLNRKQTKHKYSHTFKEMIDLCLQKDPTKRPTADKLVLHPFFKQAKKGDYLVKSVLARVPPLDQRTHKKVEFKQTHIESNTAHWNFDDDKHTTFGGAVINNIEIGLPSPVPSEPETMSPTRKPRFVIEDLSHVSYHVPESPPHDWQIGIGLGISDPQPDNEVKKGRFSVNQLIKPEHLPLDASSEMPRVTSSENICKEGRKSRFEVQHLSQQESLQVNPESLTKGNSKNRDRVTSNYSGKIGRFSIEKEPVAHETSPDRRKKGRFELMGALPSETLGSHNHQPQTMSQNQIEILLRKIEAQKFILYNILHSMPSTDIQRLSSPIIEESYFQQKAAKSSMYNDMTSAIMTNPLSVHNDIYYQPDTTDTAVTQPPPPVDLSSIPLPEDNHQRYVTIQNQDIVIPSYAAWFDISQINTIEIRALPEFFNNRNKTKTPSVYKDYRDFMINTYRMNPVEYLTITACRRNLTGDVCAILRVHAFLEQWGLINYQVDPDVKPSSVSPPFDSQFKVVVVNEKPIKKETSPNEDIKEQQQEEKEVVTNKPSIEIDQERGKEPQICASCQKTCAKEQYCSTTREGFYLCYDCYVGGKYPIDQNGQDFIYFKLKEEQESIEWTKEEEQLFVEGCEKFGDNWEKVSEHVNTRTYDECVLHYLQLPNKDPTEALKVKDLGLLQYDLTRRKDNPIMSAVSFLASTVDPKVAAAAGGFKPWMTIPEIKTENQKPHNNRSEEEEEEMYSLSHKVIRTKLIKYSQQVSQYEVLEKKVEEEKETLEKMKRQMEQERSSLKRKLTRIQIEMAKRNRPTAVVSNNITPAQLQQQMNIGNINMFMNQPSVPPPQLLQQQQQYQLQMQMQMQLQMQQQQLHLQQQHQQRHRGRPAGQGMNLSL</sequence>
<dbReference type="CDD" id="cd14279">
    <property type="entry name" value="CUE"/>
    <property type="match status" value="1"/>
</dbReference>
<evidence type="ECO:0000259" key="10">
    <source>
        <dbReference type="PROSITE" id="PS50934"/>
    </source>
</evidence>
<keyword evidence="3" id="KW-0804">Transcription</keyword>
<feature type="domain" description="Smr" evidence="9">
    <location>
        <begin position="436"/>
        <end position="514"/>
    </location>
</feature>
<name>A0A9P7C9N5_RHIOR</name>
<dbReference type="FunFam" id="1.10.510.10:FF:000947">
    <property type="entry name" value="serine/threonine-protein kinase OSR1"/>
    <property type="match status" value="1"/>
</dbReference>
<dbReference type="Pfam" id="PF08590">
    <property type="entry name" value="DUF1771"/>
    <property type="match status" value="1"/>
</dbReference>
<keyword evidence="4" id="KW-0539">Nucleus</keyword>
<dbReference type="EMBL" id="JAANIT010001153">
    <property type="protein sequence ID" value="KAG1541908.1"/>
    <property type="molecule type" value="Genomic_DNA"/>
</dbReference>
<feature type="domain" description="SANT" evidence="11">
    <location>
        <begin position="1337"/>
        <end position="1388"/>
    </location>
</feature>
<dbReference type="GO" id="GO:0043539">
    <property type="term" value="F:protein serine/threonine kinase activator activity"/>
    <property type="evidence" value="ECO:0007669"/>
    <property type="project" value="InterPro"/>
</dbReference>
<evidence type="ECO:0000256" key="2">
    <source>
        <dbReference type="ARBA" id="ARBA00023015"/>
    </source>
</evidence>
<comment type="similarity">
    <text evidence="1">Belongs to the protein kinase superfamily. STE Ser/Thr protein kinase family. STE20 subfamily.</text>
</comment>
<proteinExistence type="inferred from homology"/>
<dbReference type="Gene3D" id="1.10.10.60">
    <property type="entry name" value="Homeodomain-like"/>
    <property type="match status" value="1"/>
</dbReference>
<dbReference type="SMART" id="SM00220">
    <property type="entry name" value="S_TKc"/>
    <property type="match status" value="1"/>
</dbReference>
<dbReference type="InterPro" id="IPR007526">
    <property type="entry name" value="SWIRM"/>
</dbReference>
<dbReference type="SMART" id="SM00717">
    <property type="entry name" value="SANT"/>
    <property type="match status" value="1"/>
</dbReference>
<evidence type="ECO:0000256" key="1">
    <source>
        <dbReference type="ARBA" id="ARBA00008874"/>
    </source>
</evidence>
<dbReference type="PANTHER" id="PTHR48014:SF21">
    <property type="entry name" value="SERINE_THREONINE-PROTEIN KINASE FRAY2"/>
    <property type="match status" value="1"/>
</dbReference>
<feature type="region of interest" description="Disordered" evidence="6">
    <location>
        <begin position="1250"/>
        <end position="1270"/>
    </location>
</feature>
<keyword evidence="2" id="KW-0805">Transcription regulation</keyword>
<dbReference type="FunFam" id="1.10.10.10:FF:000020">
    <property type="entry name" value="SWI/SNF complex subunit SMARCC2 isoform c"/>
    <property type="match status" value="1"/>
</dbReference>
<feature type="domain" description="SWIRM" evidence="10">
    <location>
        <begin position="1130"/>
        <end position="1227"/>
    </location>
</feature>
<dbReference type="OrthoDB" id="3231855at2759"/>
<dbReference type="FunFam" id="1.10.10.60:FF:000014">
    <property type="entry name" value="SWI/SNF complex subunit SMARCC2 isoform C"/>
    <property type="match status" value="1"/>
</dbReference>
<dbReference type="PROSITE" id="PS51293">
    <property type="entry name" value="SANT"/>
    <property type="match status" value="1"/>
</dbReference>
<organism evidence="13 14">
    <name type="scientific">Rhizopus oryzae</name>
    <name type="common">Mucormycosis agent</name>
    <name type="synonym">Rhizopus arrhizus var. delemar</name>
    <dbReference type="NCBI Taxonomy" id="64495"/>
    <lineage>
        <taxon>Eukaryota</taxon>
        <taxon>Fungi</taxon>
        <taxon>Fungi incertae sedis</taxon>
        <taxon>Mucoromycota</taxon>
        <taxon>Mucoromycotina</taxon>
        <taxon>Mucoromycetes</taxon>
        <taxon>Mucorales</taxon>
        <taxon>Mucorineae</taxon>
        <taxon>Rhizopodaceae</taxon>
        <taxon>Rhizopus</taxon>
    </lineage>
</organism>
<evidence type="ECO:0000256" key="6">
    <source>
        <dbReference type="SAM" id="MobiDB-lite"/>
    </source>
</evidence>
<dbReference type="GO" id="GO:0006355">
    <property type="term" value="P:regulation of DNA-templated transcription"/>
    <property type="evidence" value="ECO:0007669"/>
    <property type="project" value="UniProtKB-ARBA"/>
</dbReference>
<evidence type="ECO:0000256" key="5">
    <source>
        <dbReference type="SAM" id="Coils"/>
    </source>
</evidence>
<dbReference type="InterPro" id="IPR047173">
    <property type="entry name" value="STRAD_A/B-like"/>
</dbReference>
<evidence type="ECO:0000259" key="9">
    <source>
        <dbReference type="PROSITE" id="PS50828"/>
    </source>
</evidence>